<dbReference type="Proteomes" id="UP000642819">
    <property type="component" value="Unassembled WGS sequence"/>
</dbReference>
<dbReference type="Pfam" id="PF13523">
    <property type="entry name" value="Acetyltransf_8"/>
    <property type="match status" value="1"/>
</dbReference>
<organism evidence="3 4">
    <name type="scientific">Zhihengliuella salsuginis</name>
    <dbReference type="NCBI Taxonomy" id="578222"/>
    <lineage>
        <taxon>Bacteria</taxon>
        <taxon>Bacillati</taxon>
        <taxon>Actinomycetota</taxon>
        <taxon>Actinomycetes</taxon>
        <taxon>Micrococcales</taxon>
        <taxon>Micrococcaceae</taxon>
        <taxon>Zhihengliuella</taxon>
    </lineage>
</organism>
<gene>
    <name evidence="3" type="ORF">GCM10008096_29570</name>
</gene>
<name>A0ABQ3GMT5_9MICC</name>
<dbReference type="InterPro" id="IPR016181">
    <property type="entry name" value="Acyl_CoA_acyltransferase"/>
</dbReference>
<keyword evidence="1" id="KW-0046">Antibiotic resistance</keyword>
<dbReference type="InterPro" id="IPR000182">
    <property type="entry name" value="GNAT_dom"/>
</dbReference>
<keyword evidence="4" id="KW-1185">Reference proteome</keyword>
<feature type="domain" description="N-acetyltransferase" evidence="2">
    <location>
        <begin position="9"/>
        <end position="184"/>
    </location>
</feature>
<dbReference type="Gene3D" id="3.40.630.30">
    <property type="match status" value="1"/>
</dbReference>
<dbReference type="PANTHER" id="PTHR31438">
    <property type="entry name" value="LYSINE N-ACYLTRANSFERASE C17G9.06C-RELATED"/>
    <property type="match status" value="1"/>
</dbReference>
<sequence length="184" mass="20421">MEPFRDAELSWRPLLRADLAMLAGWLREPRAARWWNHDTTEAAIERDFGASVRGEEPGEDLVVCLSGRPFGLVQRSVIDDYPDDAAEFGAAVELPPLAVELDYLIGLPELRGRGLGSRMIAGMVHSTWRDYPDAPAVFIAVVAANTASWRAAEKAGLTRVAEAPMRPDNPVDDPLHYVYRVDRP</sequence>
<dbReference type="RefSeq" id="WP_189351478.1">
    <property type="nucleotide sequence ID" value="NZ_BMXK01000018.1"/>
</dbReference>
<dbReference type="PANTHER" id="PTHR31438:SF1">
    <property type="entry name" value="LYSINE N-ACYLTRANSFERASE C17G9.06C-RELATED"/>
    <property type="match status" value="1"/>
</dbReference>
<accession>A0ABQ3GMT5</accession>
<evidence type="ECO:0000256" key="1">
    <source>
        <dbReference type="ARBA" id="ARBA00023251"/>
    </source>
</evidence>
<dbReference type="SUPFAM" id="SSF55729">
    <property type="entry name" value="Acyl-CoA N-acyltransferases (Nat)"/>
    <property type="match status" value="1"/>
</dbReference>
<evidence type="ECO:0000259" key="2">
    <source>
        <dbReference type="PROSITE" id="PS51186"/>
    </source>
</evidence>
<dbReference type="PROSITE" id="PS51186">
    <property type="entry name" value="GNAT"/>
    <property type="match status" value="1"/>
</dbReference>
<reference evidence="4" key="1">
    <citation type="journal article" date="2019" name="Int. J. Syst. Evol. Microbiol.">
        <title>The Global Catalogue of Microorganisms (GCM) 10K type strain sequencing project: providing services to taxonomists for standard genome sequencing and annotation.</title>
        <authorList>
            <consortium name="The Broad Institute Genomics Platform"/>
            <consortium name="The Broad Institute Genome Sequencing Center for Infectious Disease"/>
            <person name="Wu L."/>
            <person name="Ma J."/>
        </authorList>
    </citation>
    <scope>NUCLEOTIDE SEQUENCE [LARGE SCALE GENOMIC DNA]</scope>
    <source>
        <strain evidence="4">KCTC 19466</strain>
    </source>
</reference>
<proteinExistence type="predicted"/>
<evidence type="ECO:0000313" key="3">
    <source>
        <dbReference type="EMBL" id="GHD13418.1"/>
    </source>
</evidence>
<comment type="caution">
    <text evidence="3">The sequence shown here is derived from an EMBL/GenBank/DDBJ whole genome shotgun (WGS) entry which is preliminary data.</text>
</comment>
<evidence type="ECO:0000313" key="4">
    <source>
        <dbReference type="Proteomes" id="UP000642819"/>
    </source>
</evidence>
<dbReference type="EMBL" id="BMXK01000018">
    <property type="protein sequence ID" value="GHD13418.1"/>
    <property type="molecule type" value="Genomic_DNA"/>
</dbReference>
<protein>
    <submittedName>
        <fullName evidence="3">GNAT family N-acetyltransferase</fullName>
    </submittedName>
</protein>